<gene>
    <name evidence="2" type="ORF">HELGO_WM61420</name>
</gene>
<evidence type="ECO:0000259" key="1">
    <source>
        <dbReference type="Pfam" id="PF08770"/>
    </source>
</evidence>
<dbReference type="AlphaFoldDB" id="A0A6S6UB74"/>
<dbReference type="InterPro" id="IPR013783">
    <property type="entry name" value="Ig-like_fold"/>
</dbReference>
<dbReference type="InterPro" id="IPR014756">
    <property type="entry name" value="Ig_E-set"/>
</dbReference>
<dbReference type="EMBL" id="CACVAR010000379">
    <property type="protein sequence ID" value="CAA6824906.1"/>
    <property type="molecule type" value="Genomic_DNA"/>
</dbReference>
<dbReference type="InterPro" id="IPR014880">
    <property type="entry name" value="SoxZ_dom"/>
</dbReference>
<proteinExistence type="predicted"/>
<name>A0A6S6UB74_9BACT</name>
<dbReference type="NCBIfam" id="TIGR04490">
    <property type="entry name" value="SoxZ_true"/>
    <property type="match status" value="1"/>
</dbReference>
<dbReference type="Pfam" id="PF08770">
    <property type="entry name" value="SoxZ"/>
    <property type="match status" value="1"/>
</dbReference>
<organism evidence="2">
    <name type="scientific">uncultured Sulfurovum sp</name>
    <dbReference type="NCBI Taxonomy" id="269237"/>
    <lineage>
        <taxon>Bacteria</taxon>
        <taxon>Pseudomonadati</taxon>
        <taxon>Campylobacterota</taxon>
        <taxon>Epsilonproteobacteria</taxon>
        <taxon>Campylobacterales</taxon>
        <taxon>Sulfurovaceae</taxon>
        <taxon>Sulfurovum</taxon>
        <taxon>environmental samples</taxon>
    </lineage>
</organism>
<evidence type="ECO:0000313" key="2">
    <source>
        <dbReference type="EMBL" id="CAA6824906.1"/>
    </source>
</evidence>
<accession>A0A6S6UB74</accession>
<protein>
    <submittedName>
        <fullName evidence="2">Sulfur oxidation protein SoxZ</fullName>
    </submittedName>
</protein>
<dbReference type="Gene3D" id="2.60.40.10">
    <property type="entry name" value="Immunoglobulins"/>
    <property type="match status" value="1"/>
</dbReference>
<reference evidence="2" key="1">
    <citation type="submission" date="2020-01" db="EMBL/GenBank/DDBJ databases">
        <authorList>
            <person name="Meier V. D."/>
            <person name="Meier V D."/>
        </authorList>
    </citation>
    <scope>NUCLEOTIDE SEQUENCE</scope>
    <source>
        <strain evidence="2">HLG_WM_MAG_03</strain>
    </source>
</reference>
<feature type="domain" description="Sulphur oxidation protein SoxZ" evidence="1">
    <location>
        <begin position="13"/>
        <end position="107"/>
    </location>
</feature>
<sequence>MAEKKRRAIVKIKPKKYAVGDIVKVSFMVQHPMETGMAKDKETGKIKPAHYIEDITFSFEGEPFTKMKVWESISADPFFSVQYKIEKAGKITVDFTDNLGEKNTKSKKVKPKKAKTENA</sequence>
<dbReference type="SUPFAM" id="SSF81296">
    <property type="entry name" value="E set domains"/>
    <property type="match status" value="1"/>
</dbReference>
<dbReference type="InterPro" id="IPR030995">
    <property type="entry name" value="SoxZ"/>
</dbReference>